<accession>A0A0V0I6G7</accession>
<name>A0A0V0I6G7_SOLCH</name>
<evidence type="ECO:0000313" key="2">
    <source>
        <dbReference type="EMBL" id="JAP28051.1"/>
    </source>
</evidence>
<feature type="chain" id="PRO_5006866217" evidence="1">
    <location>
        <begin position="22"/>
        <end position="66"/>
    </location>
</feature>
<protein>
    <submittedName>
        <fullName evidence="2">Putative ovule protein</fullName>
    </submittedName>
</protein>
<evidence type="ECO:0000256" key="1">
    <source>
        <dbReference type="SAM" id="SignalP"/>
    </source>
</evidence>
<sequence>MLSMLLPIEVILCWTFRITLSGGETLSTLNLRKFVFEELRFIHLGESVWLTKVSCTNTKVFDGLGW</sequence>
<organism evidence="2">
    <name type="scientific">Solanum chacoense</name>
    <name type="common">Chaco potato</name>
    <dbReference type="NCBI Taxonomy" id="4108"/>
    <lineage>
        <taxon>Eukaryota</taxon>
        <taxon>Viridiplantae</taxon>
        <taxon>Streptophyta</taxon>
        <taxon>Embryophyta</taxon>
        <taxon>Tracheophyta</taxon>
        <taxon>Spermatophyta</taxon>
        <taxon>Magnoliopsida</taxon>
        <taxon>eudicotyledons</taxon>
        <taxon>Gunneridae</taxon>
        <taxon>Pentapetalae</taxon>
        <taxon>asterids</taxon>
        <taxon>lamiids</taxon>
        <taxon>Solanales</taxon>
        <taxon>Solanaceae</taxon>
        <taxon>Solanoideae</taxon>
        <taxon>Solaneae</taxon>
        <taxon>Solanum</taxon>
    </lineage>
</organism>
<feature type="signal peptide" evidence="1">
    <location>
        <begin position="1"/>
        <end position="21"/>
    </location>
</feature>
<keyword evidence="1" id="KW-0732">Signal</keyword>
<reference evidence="2" key="1">
    <citation type="submission" date="2015-12" db="EMBL/GenBank/DDBJ databases">
        <title>Gene expression during late stages of embryo sac development: a critical building block for successful pollen-pistil interactions.</title>
        <authorList>
            <person name="Liu Y."/>
            <person name="Joly V."/>
            <person name="Sabar M."/>
            <person name="Matton D.P."/>
        </authorList>
    </citation>
    <scope>NUCLEOTIDE SEQUENCE</scope>
</reference>
<dbReference type="EMBL" id="GEDG01010525">
    <property type="protein sequence ID" value="JAP28051.1"/>
    <property type="molecule type" value="Transcribed_RNA"/>
</dbReference>
<proteinExistence type="predicted"/>
<dbReference type="AlphaFoldDB" id="A0A0V0I6G7"/>